<dbReference type="Gene3D" id="2.170.270.10">
    <property type="entry name" value="SET domain"/>
    <property type="match status" value="1"/>
</dbReference>
<dbReference type="SMART" id="SM00317">
    <property type="entry name" value="SET"/>
    <property type="match status" value="1"/>
</dbReference>
<protein>
    <recommendedName>
        <fullName evidence="1">SET domain-containing protein</fullName>
    </recommendedName>
</protein>
<dbReference type="InterPro" id="IPR046341">
    <property type="entry name" value="SET_dom_sf"/>
</dbReference>
<dbReference type="EMBL" id="MN739207">
    <property type="protein sequence ID" value="QHS93614.1"/>
    <property type="molecule type" value="Genomic_DNA"/>
</dbReference>
<proteinExistence type="predicted"/>
<name>A0A6C0BPP8_9ZZZZ</name>
<dbReference type="Pfam" id="PF00856">
    <property type="entry name" value="SET"/>
    <property type="match status" value="1"/>
</dbReference>
<dbReference type="PROSITE" id="PS50280">
    <property type="entry name" value="SET"/>
    <property type="match status" value="1"/>
</dbReference>
<sequence length="694" mass="81370">MSIWKPSPVQSLNKIIHGLAKDFKIREDCRIQPVQQAEVPNLTVQDALRVCRTLFALDIMSTTQPNLELAYELYGGGDFDPEVANDYGYLCFVVAAFNINVFLVDKGFLRADRDKLDFYILQRFGRNQWAWLGEEIYNMETNLSLAAELVLGDNRDKELKLVDLLPKLAYIPWQVSVEFNYDNLDEAQNIIQYLDRQKPRPLYYRFMWDTTLEPEDFDLQLGAPVAKYQKRWLREPYGLMWLNYLRNFNLHSPTAKLEDLELQNPHQDLDASNDRKEVDIEKFDPIFTIYGPSTYQHVLSFFEPEWLQQHLQLARLEQRKGEPLPLHTVRMRQCLPQFFGAYPLSSRPRVYHCPETTLRWELMSQVMIYILCGQQTPFTYWQHIRLQDALVCPPPNQYPNVVTQTRENNKSEFRLVAYVFRQNWIEYYDTAAQQAPLPLDYRYDDYPVLEMIRPGNFVKCVDYVPFFLYLAAQCSNLDQSRRLQVYLNSTTLRSDNQASDVYLDLWVRANKVLKKHRRLLESKLKIPDALRKALKEPDKKAEALFIGQILNPRAFKTPATVTIKPSDIEGAGQGVFAARDIRKDTILGTYKGKRYTPEQYDAKYSDDDFREYAMTAYSRRGPKRALFVIDAEDPTKSNWTRFINHSDDPNVEFITHGRNILVKTIKDIRYDQELLADYGPEYLESARRAGRVFN</sequence>
<dbReference type="SUPFAM" id="SSF82199">
    <property type="entry name" value="SET domain"/>
    <property type="match status" value="1"/>
</dbReference>
<reference evidence="2" key="1">
    <citation type="journal article" date="2020" name="Nature">
        <title>Giant virus diversity and host interactions through global metagenomics.</title>
        <authorList>
            <person name="Schulz F."/>
            <person name="Roux S."/>
            <person name="Paez-Espino D."/>
            <person name="Jungbluth S."/>
            <person name="Walsh D.A."/>
            <person name="Denef V.J."/>
            <person name="McMahon K.D."/>
            <person name="Konstantinidis K.T."/>
            <person name="Eloe-Fadrosh E.A."/>
            <person name="Kyrpides N.C."/>
            <person name="Woyke T."/>
        </authorList>
    </citation>
    <scope>NUCLEOTIDE SEQUENCE</scope>
    <source>
        <strain evidence="2">GVMAG-M-3300018080-19</strain>
    </source>
</reference>
<dbReference type="AlphaFoldDB" id="A0A6C0BPP8"/>
<organism evidence="2">
    <name type="scientific">viral metagenome</name>
    <dbReference type="NCBI Taxonomy" id="1070528"/>
    <lineage>
        <taxon>unclassified sequences</taxon>
        <taxon>metagenomes</taxon>
        <taxon>organismal metagenomes</taxon>
    </lineage>
</organism>
<dbReference type="InterPro" id="IPR001214">
    <property type="entry name" value="SET_dom"/>
</dbReference>
<feature type="domain" description="SET" evidence="1">
    <location>
        <begin position="559"/>
        <end position="679"/>
    </location>
</feature>
<evidence type="ECO:0000259" key="1">
    <source>
        <dbReference type="PROSITE" id="PS50280"/>
    </source>
</evidence>
<evidence type="ECO:0000313" key="2">
    <source>
        <dbReference type="EMBL" id="QHS93614.1"/>
    </source>
</evidence>
<accession>A0A6C0BPP8</accession>